<dbReference type="InterPro" id="IPR050595">
    <property type="entry name" value="Bact_response_regulator"/>
</dbReference>
<evidence type="ECO:0000259" key="4">
    <source>
        <dbReference type="PROSITE" id="PS50110"/>
    </source>
</evidence>
<gene>
    <name evidence="5" type="ORF">C1H66_05360</name>
</gene>
<accession>A0A2N7TR87</accession>
<dbReference type="InterPro" id="IPR011006">
    <property type="entry name" value="CheY-like_superfamily"/>
</dbReference>
<dbReference type="Pfam" id="PF00072">
    <property type="entry name" value="Response_reg"/>
    <property type="match status" value="1"/>
</dbReference>
<evidence type="ECO:0000256" key="2">
    <source>
        <dbReference type="ARBA" id="ARBA00023012"/>
    </source>
</evidence>
<dbReference type="Gene3D" id="1.10.10.60">
    <property type="entry name" value="Homeodomain-like"/>
    <property type="match status" value="1"/>
</dbReference>
<dbReference type="SUPFAM" id="SSF46689">
    <property type="entry name" value="Homeodomain-like"/>
    <property type="match status" value="1"/>
</dbReference>
<dbReference type="RefSeq" id="WP_102626870.1">
    <property type="nucleotide sequence ID" value="NZ_PDOH01000007.1"/>
</dbReference>
<dbReference type="PANTHER" id="PTHR44591">
    <property type="entry name" value="STRESS RESPONSE REGULATOR PROTEIN 1"/>
    <property type="match status" value="1"/>
</dbReference>
<keyword evidence="1 3" id="KW-0597">Phosphoprotein</keyword>
<feature type="modified residue" description="4-aspartylphosphate" evidence="3">
    <location>
        <position position="56"/>
    </location>
</feature>
<dbReference type="Pfam" id="PF02954">
    <property type="entry name" value="HTH_8"/>
    <property type="match status" value="1"/>
</dbReference>
<dbReference type="Gene3D" id="3.40.50.2300">
    <property type="match status" value="1"/>
</dbReference>
<evidence type="ECO:0000313" key="5">
    <source>
        <dbReference type="EMBL" id="PMR70706.1"/>
    </source>
</evidence>
<evidence type="ECO:0000256" key="1">
    <source>
        <dbReference type="ARBA" id="ARBA00022553"/>
    </source>
</evidence>
<keyword evidence="2" id="KW-0902">Two-component regulatory system</keyword>
<keyword evidence="6" id="KW-1185">Reference proteome</keyword>
<dbReference type="FunFam" id="1.10.10.60:FF:000036">
    <property type="entry name" value="Two-component system response regulator"/>
    <property type="match status" value="1"/>
</dbReference>
<organism evidence="5 6">
    <name type="scientific">Halomonas heilongjiangensis</name>
    <dbReference type="NCBI Taxonomy" id="1387883"/>
    <lineage>
        <taxon>Bacteria</taxon>
        <taxon>Pseudomonadati</taxon>
        <taxon>Pseudomonadota</taxon>
        <taxon>Gammaproteobacteria</taxon>
        <taxon>Oceanospirillales</taxon>
        <taxon>Halomonadaceae</taxon>
        <taxon>Halomonas</taxon>
    </lineage>
</organism>
<proteinExistence type="predicted"/>
<dbReference type="SUPFAM" id="SSF52172">
    <property type="entry name" value="CheY-like"/>
    <property type="match status" value="1"/>
</dbReference>
<dbReference type="OrthoDB" id="9802426at2"/>
<dbReference type="InterPro" id="IPR009057">
    <property type="entry name" value="Homeodomain-like_sf"/>
</dbReference>
<dbReference type="InterPro" id="IPR001789">
    <property type="entry name" value="Sig_transdc_resp-reg_receiver"/>
</dbReference>
<sequence>MQDTAQRLLIIDDDEMFCHVLDRAMTRRGYEVLVAHDAEQALSLAGRHSPQLATLDLKLEHDSGLKLLPELLEVVPECRVVVLTGYSSIATAVEAIKLGAVNYLCKPADADEVLAALFKQEGDPDIEVAEHPPSINRITWEHIQKVLQEHDGNISATARALGMHRRTLQRKLQKRPVRR</sequence>
<dbReference type="GO" id="GO:0000160">
    <property type="term" value="P:phosphorelay signal transduction system"/>
    <property type="evidence" value="ECO:0007669"/>
    <property type="project" value="UniProtKB-KW"/>
</dbReference>
<comment type="caution">
    <text evidence="5">The sequence shown here is derived from an EMBL/GenBank/DDBJ whole genome shotgun (WGS) entry which is preliminary data.</text>
</comment>
<evidence type="ECO:0000256" key="3">
    <source>
        <dbReference type="PROSITE-ProRule" id="PRU00169"/>
    </source>
</evidence>
<dbReference type="SMART" id="SM00448">
    <property type="entry name" value="REC"/>
    <property type="match status" value="1"/>
</dbReference>
<dbReference type="EMBL" id="PNRE01000025">
    <property type="protein sequence ID" value="PMR70706.1"/>
    <property type="molecule type" value="Genomic_DNA"/>
</dbReference>
<dbReference type="CDD" id="cd17563">
    <property type="entry name" value="REC_RegA-like"/>
    <property type="match status" value="1"/>
</dbReference>
<dbReference type="PRINTS" id="PR01590">
    <property type="entry name" value="HTHFIS"/>
</dbReference>
<evidence type="ECO:0000313" key="6">
    <source>
        <dbReference type="Proteomes" id="UP000235346"/>
    </source>
</evidence>
<dbReference type="Proteomes" id="UP000235346">
    <property type="component" value="Unassembled WGS sequence"/>
</dbReference>
<feature type="domain" description="Response regulatory" evidence="4">
    <location>
        <begin position="7"/>
        <end position="121"/>
    </location>
</feature>
<dbReference type="PANTHER" id="PTHR44591:SF14">
    <property type="entry name" value="PROTEIN PILG"/>
    <property type="match status" value="1"/>
</dbReference>
<dbReference type="GO" id="GO:0043565">
    <property type="term" value="F:sequence-specific DNA binding"/>
    <property type="evidence" value="ECO:0007669"/>
    <property type="project" value="InterPro"/>
</dbReference>
<dbReference type="InterPro" id="IPR002197">
    <property type="entry name" value="HTH_Fis"/>
</dbReference>
<protein>
    <submittedName>
        <fullName evidence="5">Two-component system response regulator</fullName>
    </submittedName>
</protein>
<dbReference type="AlphaFoldDB" id="A0A2N7TR87"/>
<dbReference type="PROSITE" id="PS50110">
    <property type="entry name" value="RESPONSE_REGULATORY"/>
    <property type="match status" value="1"/>
</dbReference>
<name>A0A2N7TR87_9GAMM</name>
<reference evidence="5 6" key="1">
    <citation type="submission" date="2018-01" db="EMBL/GenBank/DDBJ databases">
        <title>Halomonas endophytica sp. nov., isolated from storage liquid in the stems of Populus euphratica.</title>
        <authorList>
            <person name="Chen C."/>
        </authorList>
    </citation>
    <scope>NUCLEOTIDE SEQUENCE [LARGE SCALE GENOMIC DNA]</scope>
    <source>
        <strain evidence="5 6">DSM 26881</strain>
    </source>
</reference>